<dbReference type="AlphaFoldDB" id="A0AA88IPV1"/>
<evidence type="ECO:0000313" key="1">
    <source>
        <dbReference type="EMBL" id="KAK2818628.1"/>
    </source>
</evidence>
<organism evidence="1 2">
    <name type="scientific">Channa striata</name>
    <name type="common">Snakehead murrel</name>
    <name type="synonym">Ophicephalus striatus</name>
    <dbReference type="NCBI Taxonomy" id="64152"/>
    <lineage>
        <taxon>Eukaryota</taxon>
        <taxon>Metazoa</taxon>
        <taxon>Chordata</taxon>
        <taxon>Craniata</taxon>
        <taxon>Vertebrata</taxon>
        <taxon>Euteleostomi</taxon>
        <taxon>Actinopterygii</taxon>
        <taxon>Neopterygii</taxon>
        <taxon>Teleostei</taxon>
        <taxon>Neoteleostei</taxon>
        <taxon>Acanthomorphata</taxon>
        <taxon>Anabantaria</taxon>
        <taxon>Anabantiformes</taxon>
        <taxon>Channoidei</taxon>
        <taxon>Channidae</taxon>
        <taxon>Channa</taxon>
    </lineage>
</organism>
<dbReference type="Proteomes" id="UP001187415">
    <property type="component" value="Unassembled WGS sequence"/>
</dbReference>
<comment type="caution">
    <text evidence="1">The sequence shown here is derived from an EMBL/GenBank/DDBJ whole genome shotgun (WGS) entry which is preliminary data.</text>
</comment>
<accession>A0AA88IPV1</accession>
<name>A0AA88IPV1_CHASR</name>
<protein>
    <submittedName>
        <fullName evidence="1">Uncharacterized protein</fullName>
    </submittedName>
</protein>
<proteinExistence type="predicted"/>
<sequence>MTSPVARVLRVDWFNHVPRGRQRPNIWQAIQAATCAALPVSSSPHLTPSVHFRGSFSSRSRRDDCVVRLLRPQTGFPSTSGFCRTVTPFVRDQFSGFHARVALGLWDALSAEGLRSSGSTRPHFHV</sequence>
<gene>
    <name evidence="1" type="ORF">Q5P01_024189</name>
</gene>
<keyword evidence="2" id="KW-1185">Reference proteome</keyword>
<dbReference type="EMBL" id="JAUPFM010000020">
    <property type="protein sequence ID" value="KAK2818628.1"/>
    <property type="molecule type" value="Genomic_DNA"/>
</dbReference>
<reference evidence="1" key="1">
    <citation type="submission" date="2023-07" db="EMBL/GenBank/DDBJ databases">
        <title>Chromosome-level Genome Assembly of Striped Snakehead (Channa striata).</title>
        <authorList>
            <person name="Liu H."/>
        </authorList>
    </citation>
    <scope>NUCLEOTIDE SEQUENCE</scope>
    <source>
        <strain evidence="1">Gz</strain>
        <tissue evidence="1">Muscle</tissue>
    </source>
</reference>
<evidence type="ECO:0000313" key="2">
    <source>
        <dbReference type="Proteomes" id="UP001187415"/>
    </source>
</evidence>